<organism evidence="1 2">
    <name type="scientific">Theobroma cacao</name>
    <name type="common">Cacao</name>
    <name type="synonym">Cocoa</name>
    <dbReference type="NCBI Taxonomy" id="3641"/>
    <lineage>
        <taxon>Eukaryota</taxon>
        <taxon>Viridiplantae</taxon>
        <taxon>Streptophyta</taxon>
        <taxon>Embryophyta</taxon>
        <taxon>Tracheophyta</taxon>
        <taxon>Spermatophyta</taxon>
        <taxon>Magnoliopsida</taxon>
        <taxon>eudicotyledons</taxon>
        <taxon>Gunneridae</taxon>
        <taxon>Pentapetalae</taxon>
        <taxon>rosids</taxon>
        <taxon>malvids</taxon>
        <taxon>Malvales</taxon>
        <taxon>Malvaceae</taxon>
        <taxon>Byttnerioideae</taxon>
        <taxon>Theobroma</taxon>
    </lineage>
</organism>
<gene>
    <name evidence="1" type="ORF">TCM_043289</name>
</gene>
<dbReference type="InterPro" id="IPR044730">
    <property type="entry name" value="RNase_H-like_dom_plant"/>
</dbReference>
<dbReference type="EMBL" id="CM001888">
    <property type="protein sequence ID" value="EOY18805.1"/>
    <property type="molecule type" value="Genomic_DNA"/>
</dbReference>
<sequence>MIHVLRDCMMVTSLWVRIIPQHEHNKFFTLSLREWLICNLQKHQPLLGENPWSVVFGLACWHLWKWRNSVVFNAISITTRNCLSLVRSMATATTTALADFDGVQVERGTKEKILIRWRAPQAGWLSLNTDGAYKKSTDEAAVGGVIRNSVDGSSSGFDDKLIPCANMDLIRAIKGILQNKWEVHLVHIYREGNMVADYMAKYGFDSANSYVSFEYPPPGLRKILMYNMLGVCLPRMILG</sequence>
<proteinExistence type="predicted"/>
<dbReference type="HOGENOM" id="CLU_1162864_0_0_1"/>
<dbReference type="PANTHER" id="PTHR47723:SF13">
    <property type="entry name" value="PUTATIVE-RELATED"/>
    <property type="match status" value="1"/>
</dbReference>
<dbReference type="CDD" id="cd06222">
    <property type="entry name" value="RNase_H_like"/>
    <property type="match status" value="1"/>
</dbReference>
<evidence type="ECO:0000313" key="2">
    <source>
        <dbReference type="Proteomes" id="UP000026915"/>
    </source>
</evidence>
<evidence type="ECO:0000313" key="1">
    <source>
        <dbReference type="EMBL" id="EOY18805.1"/>
    </source>
</evidence>
<dbReference type="OMA" id="LREWLIC"/>
<dbReference type="AlphaFoldDB" id="A0A061FNB8"/>
<dbReference type="InParanoid" id="A0A061FNB8"/>
<accession>A0A061FNB8</accession>
<name>A0A061FNB8_THECC</name>
<protein>
    <submittedName>
        <fullName evidence="1">Ribonuclease H-like protein</fullName>
    </submittedName>
</protein>
<keyword evidence="2" id="KW-1185">Reference proteome</keyword>
<dbReference type="InterPro" id="IPR053151">
    <property type="entry name" value="RNase_H-like"/>
</dbReference>
<dbReference type="InterPro" id="IPR012337">
    <property type="entry name" value="RNaseH-like_sf"/>
</dbReference>
<dbReference type="PANTHER" id="PTHR47723">
    <property type="entry name" value="OS05G0353850 PROTEIN"/>
    <property type="match status" value="1"/>
</dbReference>
<reference evidence="1 2" key="1">
    <citation type="journal article" date="2013" name="Genome Biol.">
        <title>The genome sequence of the most widely cultivated cacao type and its use to identify candidate genes regulating pod color.</title>
        <authorList>
            <person name="Motamayor J.C."/>
            <person name="Mockaitis K."/>
            <person name="Schmutz J."/>
            <person name="Haiminen N."/>
            <person name="Iii D.L."/>
            <person name="Cornejo O."/>
            <person name="Findley S.D."/>
            <person name="Zheng P."/>
            <person name="Utro F."/>
            <person name="Royaert S."/>
            <person name="Saski C."/>
            <person name="Jenkins J."/>
            <person name="Podicheti R."/>
            <person name="Zhao M."/>
            <person name="Scheffler B.E."/>
            <person name="Stack J.C."/>
            <person name="Feltus F.A."/>
            <person name="Mustiga G.M."/>
            <person name="Amores F."/>
            <person name="Phillips W."/>
            <person name="Marelli J.P."/>
            <person name="May G.D."/>
            <person name="Shapiro H."/>
            <person name="Ma J."/>
            <person name="Bustamante C.D."/>
            <person name="Schnell R.J."/>
            <person name="Main D."/>
            <person name="Gilbert D."/>
            <person name="Parida L."/>
            <person name="Kuhn D.N."/>
        </authorList>
    </citation>
    <scope>NUCLEOTIDE SEQUENCE [LARGE SCALE GENOMIC DNA]</scope>
    <source>
        <strain evidence="2">cv. Matina 1-6</strain>
    </source>
</reference>
<dbReference type="SUPFAM" id="SSF53098">
    <property type="entry name" value="Ribonuclease H-like"/>
    <property type="match status" value="1"/>
</dbReference>
<dbReference type="Proteomes" id="UP000026915">
    <property type="component" value="Chromosome 10"/>
</dbReference>
<dbReference type="eggNOG" id="KOG1075">
    <property type="taxonomic scope" value="Eukaryota"/>
</dbReference>
<dbReference type="Gramene" id="EOY18805">
    <property type="protein sequence ID" value="EOY18805"/>
    <property type="gene ID" value="TCM_043289"/>
</dbReference>